<sequence length="46" mass="5466">MVTIWFYKVNIMRKNKMADPLFGHDGRCDFYGVNLVEIDKTKLPFN</sequence>
<organism evidence="1 2">
    <name type="scientific">Aeromonas phage AS-szw</name>
    <dbReference type="NCBI Taxonomy" id="2026114"/>
    <lineage>
        <taxon>Viruses</taxon>
        <taxon>Duplodnaviria</taxon>
        <taxon>Heunggongvirae</taxon>
        <taxon>Uroviricota</taxon>
        <taxon>Caudoviricetes</taxon>
        <taxon>Pantevenvirales</taxon>
        <taxon>Straboviridae</taxon>
        <taxon>Emmerichvirinae</taxon>
        <taxon>Ceceduovirus</taxon>
        <taxon>Ceceduovirus aszj</taxon>
    </lineage>
</organism>
<dbReference type="Proteomes" id="UP000230211">
    <property type="component" value="Segment"/>
</dbReference>
<evidence type="ECO:0000313" key="1">
    <source>
        <dbReference type="EMBL" id="ATI17354.1"/>
    </source>
</evidence>
<protein>
    <submittedName>
        <fullName evidence="1">Uncharacterized protein</fullName>
    </submittedName>
</protein>
<proteinExistence type="predicted"/>
<accession>A0A291LE98</accession>
<dbReference type="EMBL" id="MF498773">
    <property type="protein sequence ID" value="ATI17354.1"/>
    <property type="molecule type" value="Genomic_DNA"/>
</dbReference>
<evidence type="ECO:0000313" key="2">
    <source>
        <dbReference type="Proteomes" id="UP000230211"/>
    </source>
</evidence>
<reference evidence="1 2" key="1">
    <citation type="submission" date="2017-07" db="EMBL/GenBank/DDBJ databases">
        <title>In vitro design and evaluation of phage cocktails against multidrug-resistant Aeromonas salmonicida.</title>
        <authorList>
            <person name="Chen L."/>
            <person name="Yuan S."/>
            <person name="Ma Y."/>
        </authorList>
    </citation>
    <scope>NUCLEOTIDE SEQUENCE [LARGE SCALE GENOMIC DNA]</scope>
</reference>
<name>A0A291LE98_9CAUD</name>